<sequence length="77" mass="9417">MLIQIVISLAGLQIMGSIEIRWQLIFIHRYINKIIQLAQRFKNRRHYNIRKCENEFEITKASLELLFQCKIKIYFEF</sequence>
<evidence type="ECO:0000313" key="2">
    <source>
        <dbReference type="Proteomes" id="UP000683925"/>
    </source>
</evidence>
<protein>
    <submittedName>
        <fullName evidence="1">Uncharacterized protein</fullName>
    </submittedName>
</protein>
<comment type="caution">
    <text evidence="1">The sequence shown here is derived from an EMBL/GenBank/DDBJ whole genome shotgun (WGS) entry which is preliminary data.</text>
</comment>
<accession>A0A8S1S876</accession>
<reference evidence="1" key="1">
    <citation type="submission" date="2021-01" db="EMBL/GenBank/DDBJ databases">
        <authorList>
            <consortium name="Genoscope - CEA"/>
            <person name="William W."/>
        </authorList>
    </citation>
    <scope>NUCLEOTIDE SEQUENCE</scope>
</reference>
<dbReference type="EMBL" id="CAJJDP010000007">
    <property type="protein sequence ID" value="CAD8137431.1"/>
    <property type="molecule type" value="Genomic_DNA"/>
</dbReference>
<evidence type="ECO:0000313" key="1">
    <source>
        <dbReference type="EMBL" id="CAD8137431.1"/>
    </source>
</evidence>
<dbReference type="Proteomes" id="UP000683925">
    <property type="component" value="Unassembled WGS sequence"/>
</dbReference>
<gene>
    <name evidence="1" type="ORF">POCTA_138.1.T0080381</name>
</gene>
<organism evidence="1 2">
    <name type="scientific">Paramecium octaurelia</name>
    <dbReference type="NCBI Taxonomy" id="43137"/>
    <lineage>
        <taxon>Eukaryota</taxon>
        <taxon>Sar</taxon>
        <taxon>Alveolata</taxon>
        <taxon>Ciliophora</taxon>
        <taxon>Intramacronucleata</taxon>
        <taxon>Oligohymenophorea</taxon>
        <taxon>Peniculida</taxon>
        <taxon>Parameciidae</taxon>
        <taxon>Paramecium</taxon>
    </lineage>
</organism>
<name>A0A8S1S876_PAROT</name>
<dbReference type="AlphaFoldDB" id="A0A8S1S876"/>
<keyword evidence="2" id="KW-1185">Reference proteome</keyword>
<proteinExistence type="predicted"/>